<proteinExistence type="predicted"/>
<feature type="transmembrane region" description="Helical" evidence="2">
    <location>
        <begin position="16"/>
        <end position="37"/>
    </location>
</feature>
<accession>A0A3N4LIL1</accession>
<feature type="region of interest" description="Disordered" evidence="1">
    <location>
        <begin position="188"/>
        <end position="220"/>
    </location>
</feature>
<evidence type="ECO:0000256" key="2">
    <source>
        <dbReference type="SAM" id="Phobius"/>
    </source>
</evidence>
<keyword evidence="4" id="KW-1185">Reference proteome</keyword>
<gene>
    <name evidence="3" type="ORF">L211DRAFT_839459</name>
</gene>
<organism evidence="3 4">
    <name type="scientific">Terfezia boudieri ATCC MYA-4762</name>
    <dbReference type="NCBI Taxonomy" id="1051890"/>
    <lineage>
        <taxon>Eukaryota</taxon>
        <taxon>Fungi</taxon>
        <taxon>Dikarya</taxon>
        <taxon>Ascomycota</taxon>
        <taxon>Pezizomycotina</taxon>
        <taxon>Pezizomycetes</taxon>
        <taxon>Pezizales</taxon>
        <taxon>Pezizaceae</taxon>
        <taxon>Terfezia</taxon>
    </lineage>
</organism>
<protein>
    <submittedName>
        <fullName evidence="3">Uncharacterized protein</fullName>
    </submittedName>
</protein>
<dbReference type="OrthoDB" id="5361354at2759"/>
<evidence type="ECO:0000313" key="3">
    <source>
        <dbReference type="EMBL" id="RPB22744.1"/>
    </source>
</evidence>
<dbReference type="PANTHER" id="PTHR40623">
    <property type="entry name" value="INTEGRAL MEMBRANE PROTEIN"/>
    <property type="match status" value="1"/>
</dbReference>
<name>A0A3N4LIL1_9PEZI</name>
<dbReference type="InParanoid" id="A0A3N4LIL1"/>
<evidence type="ECO:0000313" key="4">
    <source>
        <dbReference type="Proteomes" id="UP000267821"/>
    </source>
</evidence>
<dbReference type="PANTHER" id="PTHR40623:SF1">
    <property type="match status" value="1"/>
</dbReference>
<evidence type="ECO:0000256" key="1">
    <source>
        <dbReference type="SAM" id="MobiDB-lite"/>
    </source>
</evidence>
<keyword evidence="2" id="KW-0812">Transmembrane</keyword>
<keyword evidence="2" id="KW-0472">Membrane</keyword>
<dbReference type="AlphaFoldDB" id="A0A3N4LIL1"/>
<dbReference type="EMBL" id="ML121550">
    <property type="protein sequence ID" value="RPB22744.1"/>
    <property type="molecule type" value="Genomic_DNA"/>
</dbReference>
<reference evidence="3 4" key="1">
    <citation type="journal article" date="2018" name="Nat. Ecol. Evol.">
        <title>Pezizomycetes genomes reveal the molecular basis of ectomycorrhizal truffle lifestyle.</title>
        <authorList>
            <person name="Murat C."/>
            <person name="Payen T."/>
            <person name="Noel B."/>
            <person name="Kuo A."/>
            <person name="Morin E."/>
            <person name="Chen J."/>
            <person name="Kohler A."/>
            <person name="Krizsan K."/>
            <person name="Balestrini R."/>
            <person name="Da Silva C."/>
            <person name="Montanini B."/>
            <person name="Hainaut M."/>
            <person name="Levati E."/>
            <person name="Barry K.W."/>
            <person name="Belfiori B."/>
            <person name="Cichocki N."/>
            <person name="Clum A."/>
            <person name="Dockter R.B."/>
            <person name="Fauchery L."/>
            <person name="Guy J."/>
            <person name="Iotti M."/>
            <person name="Le Tacon F."/>
            <person name="Lindquist E.A."/>
            <person name="Lipzen A."/>
            <person name="Malagnac F."/>
            <person name="Mello A."/>
            <person name="Molinier V."/>
            <person name="Miyauchi S."/>
            <person name="Poulain J."/>
            <person name="Riccioni C."/>
            <person name="Rubini A."/>
            <person name="Sitrit Y."/>
            <person name="Splivallo R."/>
            <person name="Traeger S."/>
            <person name="Wang M."/>
            <person name="Zifcakova L."/>
            <person name="Wipf D."/>
            <person name="Zambonelli A."/>
            <person name="Paolocci F."/>
            <person name="Nowrousian M."/>
            <person name="Ottonello S."/>
            <person name="Baldrian P."/>
            <person name="Spatafora J.W."/>
            <person name="Henrissat B."/>
            <person name="Nagy L.G."/>
            <person name="Aury J.M."/>
            <person name="Wincker P."/>
            <person name="Grigoriev I.V."/>
            <person name="Bonfante P."/>
            <person name="Martin F.M."/>
        </authorList>
    </citation>
    <scope>NUCLEOTIDE SEQUENCE [LARGE SCALE GENOMIC DNA]</scope>
    <source>
        <strain evidence="3 4">ATCC MYA-4762</strain>
    </source>
</reference>
<sequence length="238" mass="25718">MTVAEWFGKQDLGLKYAIVLGSLIITTVVFAACKLIHTKQRLKKFQKEAETAQVEGVEEQHDLNGKVEDEGDLFGLRALEKGFFGGVAQSRPASISSSTLVLPRSAHIFGRSSSELVSQRSIDRTPAAGCVVSRPGLHGSAEMQFVSPQMPTAYHQHNRSRSPSPTTFTNSQTSIGNSVIKLYSSSPLSARNQEPAGMTENSSIDSFIPNPRMPGGNCHDEVQQVHAHGRGTHGFNSA</sequence>
<dbReference type="Proteomes" id="UP000267821">
    <property type="component" value="Unassembled WGS sequence"/>
</dbReference>
<keyword evidence="2" id="KW-1133">Transmembrane helix</keyword>